<organism evidence="1 2">
    <name type="scientific">Camellia lanceoleosa</name>
    <dbReference type="NCBI Taxonomy" id="1840588"/>
    <lineage>
        <taxon>Eukaryota</taxon>
        <taxon>Viridiplantae</taxon>
        <taxon>Streptophyta</taxon>
        <taxon>Embryophyta</taxon>
        <taxon>Tracheophyta</taxon>
        <taxon>Spermatophyta</taxon>
        <taxon>Magnoliopsida</taxon>
        <taxon>eudicotyledons</taxon>
        <taxon>Gunneridae</taxon>
        <taxon>Pentapetalae</taxon>
        <taxon>asterids</taxon>
        <taxon>Ericales</taxon>
        <taxon>Theaceae</taxon>
        <taxon>Camellia</taxon>
    </lineage>
</organism>
<keyword evidence="2" id="KW-1185">Reference proteome</keyword>
<protein>
    <submittedName>
        <fullName evidence="1">Uncharacterized protein</fullName>
    </submittedName>
</protein>
<sequence length="120" mass="13691">MLLLFLEYPKFRFKLLKLNLNKYLSSEDNNSESKWGSLFKKSIQKITIEDLSDNVIREVAKKTEGFLGREIAKLMASVQAAVYGRSNCVLDSELFKEIVGYKVAEHQQRIKLASEDGQSA</sequence>
<dbReference type="Proteomes" id="UP001060215">
    <property type="component" value="Chromosome 14"/>
</dbReference>
<accession>A0ACC0FEQ8</accession>
<comment type="caution">
    <text evidence="1">The sequence shown here is derived from an EMBL/GenBank/DDBJ whole genome shotgun (WGS) entry which is preliminary data.</text>
</comment>
<evidence type="ECO:0000313" key="1">
    <source>
        <dbReference type="EMBL" id="KAI7987170.1"/>
    </source>
</evidence>
<evidence type="ECO:0000313" key="2">
    <source>
        <dbReference type="Proteomes" id="UP001060215"/>
    </source>
</evidence>
<name>A0ACC0FEQ8_9ERIC</name>
<dbReference type="EMBL" id="CM045771">
    <property type="protein sequence ID" value="KAI7987170.1"/>
    <property type="molecule type" value="Genomic_DNA"/>
</dbReference>
<gene>
    <name evidence="1" type="ORF">LOK49_LG13G00175</name>
</gene>
<proteinExistence type="predicted"/>
<reference evidence="1 2" key="1">
    <citation type="journal article" date="2022" name="Plant J.">
        <title>Chromosome-level genome of Camellia lanceoleosa provides a valuable resource for understanding genome evolution and self-incompatibility.</title>
        <authorList>
            <person name="Gong W."/>
            <person name="Xiao S."/>
            <person name="Wang L."/>
            <person name="Liao Z."/>
            <person name="Chang Y."/>
            <person name="Mo W."/>
            <person name="Hu G."/>
            <person name="Li W."/>
            <person name="Zhao G."/>
            <person name="Zhu H."/>
            <person name="Hu X."/>
            <person name="Ji K."/>
            <person name="Xiang X."/>
            <person name="Song Q."/>
            <person name="Yuan D."/>
            <person name="Jin S."/>
            <person name="Zhang L."/>
        </authorList>
    </citation>
    <scope>NUCLEOTIDE SEQUENCE [LARGE SCALE GENOMIC DNA]</scope>
    <source>
        <strain evidence="1">SQ_2022a</strain>
    </source>
</reference>